<organism evidence="1 2">
    <name type="scientific">Candidatus Nephthysia bennettiae</name>
    <dbReference type="NCBI Taxonomy" id="3127016"/>
    <lineage>
        <taxon>Bacteria</taxon>
        <taxon>Bacillati</taxon>
        <taxon>Candidatus Dormiibacterota</taxon>
        <taxon>Candidatus Dormibacteria</taxon>
        <taxon>Candidatus Dormibacterales</taxon>
        <taxon>Candidatus Dormibacteraceae</taxon>
        <taxon>Candidatus Nephthysia</taxon>
    </lineage>
</organism>
<evidence type="ECO:0008006" key="3">
    <source>
        <dbReference type="Google" id="ProtNLM"/>
    </source>
</evidence>
<evidence type="ECO:0000313" key="2">
    <source>
        <dbReference type="Proteomes" id="UP000612893"/>
    </source>
</evidence>
<dbReference type="SUPFAM" id="SSF56059">
    <property type="entry name" value="Glutathione synthetase ATP-binding domain-like"/>
    <property type="match status" value="1"/>
</dbReference>
<sequence length="453" mass="51301">MSSDPQPRPPEHVAAYNGLIEDPTLGLPSLERFREGQLSNRLTFGDRMVSMALRPNLLTRERFQAAVSAARAIHGALTRLERALLRDQQLRAELDMDPEEERLALADPGFRYSSPSSRLDSFFAEEVRYVEYNAESPAGMAYEDELASVFARLPVMRAFRKRYRLRPMPVRRRQMDVMLRAFRQWGTGEDPVAAIVDWTGLPTAREFELFRDFFEQRGMHTLIGDPRQLELRRGRLHLEGRPVNLIYRRVLTSELLAKGPEARALADAYLAGAACVVNSFRAKLLHRKMSFALLSDDRYARLYDAHQRAAIERHVPWTRKLREGPSTRHGDPVADLVEHVSRHRSELVLKPNDDYGGKGVVLGWTVEQAEWEKALKEGLERSYVVQEAVEVPREPFPVALNGIQFMDLAVDLDPYLFDGRPGGVLTRLSSSALLNVTSGAGSIVPTYLVEGRA</sequence>
<name>A0A934KAX5_9BACT</name>
<dbReference type="Proteomes" id="UP000612893">
    <property type="component" value="Unassembled WGS sequence"/>
</dbReference>
<proteinExistence type="predicted"/>
<dbReference type="EMBL" id="JAEKNR010000136">
    <property type="protein sequence ID" value="MBJ7598988.1"/>
    <property type="molecule type" value="Genomic_DNA"/>
</dbReference>
<dbReference type="RefSeq" id="WP_338202288.1">
    <property type="nucleotide sequence ID" value="NZ_JAEKNR010000136.1"/>
</dbReference>
<accession>A0A934KAX5</accession>
<dbReference type="AlphaFoldDB" id="A0A934KAX5"/>
<comment type="caution">
    <text evidence="1">The sequence shown here is derived from an EMBL/GenBank/DDBJ whole genome shotgun (WGS) entry which is preliminary data.</text>
</comment>
<evidence type="ECO:0000313" key="1">
    <source>
        <dbReference type="EMBL" id="MBJ7598988.1"/>
    </source>
</evidence>
<keyword evidence="2" id="KW-1185">Reference proteome</keyword>
<protein>
    <recommendedName>
        <fullName evidence="3">Circularly permuted type 2 ATP-grasp protein</fullName>
    </recommendedName>
</protein>
<reference evidence="1" key="1">
    <citation type="submission" date="2020-10" db="EMBL/GenBank/DDBJ databases">
        <title>Ca. Dormibacterota MAGs.</title>
        <authorList>
            <person name="Montgomery K."/>
        </authorList>
    </citation>
    <scope>NUCLEOTIDE SEQUENCE [LARGE SCALE GENOMIC DNA]</scope>
    <source>
        <strain evidence="1">SC8812_S17_10</strain>
    </source>
</reference>
<dbReference type="Gene3D" id="3.30.1490.270">
    <property type="match status" value="1"/>
</dbReference>
<gene>
    <name evidence="1" type="ORF">JF922_13010</name>
</gene>